<accession>A0A9D1RFU1</accession>
<reference evidence="5" key="1">
    <citation type="journal article" date="2021" name="PeerJ">
        <title>Extensive microbial diversity within the chicken gut microbiome revealed by metagenomics and culture.</title>
        <authorList>
            <person name="Gilroy R."/>
            <person name="Ravi A."/>
            <person name="Getino M."/>
            <person name="Pursley I."/>
            <person name="Horton D.L."/>
            <person name="Alikhan N.F."/>
            <person name="Baker D."/>
            <person name="Gharbi K."/>
            <person name="Hall N."/>
            <person name="Watson M."/>
            <person name="Adriaenssens E.M."/>
            <person name="Foster-Nyarko E."/>
            <person name="Jarju S."/>
            <person name="Secka A."/>
            <person name="Antonio M."/>
            <person name="Oren A."/>
            <person name="Chaudhuri R.R."/>
            <person name="La Ragione R."/>
            <person name="Hildebrand F."/>
            <person name="Pallen M.J."/>
        </authorList>
    </citation>
    <scope>NUCLEOTIDE SEQUENCE</scope>
    <source>
        <strain evidence="5">Gambia16-930</strain>
    </source>
</reference>
<evidence type="ECO:0000313" key="6">
    <source>
        <dbReference type="Proteomes" id="UP000824267"/>
    </source>
</evidence>
<dbReference type="Pfam" id="PF00276">
    <property type="entry name" value="Ribosomal_L23"/>
    <property type="match status" value="1"/>
</dbReference>
<evidence type="ECO:0000256" key="1">
    <source>
        <dbReference type="ARBA" id="ARBA00006700"/>
    </source>
</evidence>
<dbReference type="HAMAP" id="MF_01369_B">
    <property type="entry name" value="Ribosomal_uL23_B"/>
    <property type="match status" value="1"/>
</dbReference>
<dbReference type="EMBL" id="DXGG01000135">
    <property type="protein sequence ID" value="HIW87471.1"/>
    <property type="molecule type" value="Genomic_DNA"/>
</dbReference>
<dbReference type="NCBIfam" id="NF004363">
    <property type="entry name" value="PRK05738.2-4"/>
    <property type="match status" value="1"/>
</dbReference>
<evidence type="ECO:0000256" key="3">
    <source>
        <dbReference type="ARBA" id="ARBA00023274"/>
    </source>
</evidence>
<dbReference type="GO" id="GO:1990904">
    <property type="term" value="C:ribonucleoprotein complex"/>
    <property type="evidence" value="ECO:0007669"/>
    <property type="project" value="UniProtKB-KW"/>
</dbReference>
<dbReference type="GO" id="GO:0005840">
    <property type="term" value="C:ribosome"/>
    <property type="evidence" value="ECO:0007669"/>
    <property type="project" value="UniProtKB-KW"/>
</dbReference>
<dbReference type="SUPFAM" id="SSF54189">
    <property type="entry name" value="Ribosomal proteins S24e, L23 and L15e"/>
    <property type="match status" value="1"/>
</dbReference>
<keyword evidence="2 4" id="KW-0689">Ribosomal protein</keyword>
<comment type="similarity">
    <text evidence="1 4">Belongs to the universal ribosomal protein uL23 family.</text>
</comment>
<keyword evidence="3 4" id="KW-0687">Ribonucleoprotein</keyword>
<protein>
    <recommendedName>
        <fullName evidence="4">Large ribosomal subunit protein uL23</fullName>
    </recommendedName>
</protein>
<dbReference type="GO" id="GO:0006412">
    <property type="term" value="P:translation"/>
    <property type="evidence" value="ECO:0007669"/>
    <property type="project" value="UniProtKB-UniRule"/>
</dbReference>
<evidence type="ECO:0000256" key="4">
    <source>
        <dbReference type="HAMAP-Rule" id="MF_01369"/>
    </source>
</evidence>
<dbReference type="InterPro" id="IPR013025">
    <property type="entry name" value="Ribosomal_uL23-like"/>
</dbReference>
<keyword evidence="4" id="KW-0699">rRNA-binding</keyword>
<sequence length="97" mass="11043">MNIILKPIITEKMTKTTEKFSNRFGFIVDKRANKIEIKKAVEDLYGVKVNRVNTMNYDGKSKSRYTKTGLISGRTNAFKKAMVVLAEGDTIDFFSNI</sequence>
<comment type="function">
    <text evidence="4">One of the early assembly proteins it binds 23S rRNA. One of the proteins that surrounds the polypeptide exit tunnel on the outside of the ribosome. Forms the main docking site for trigger factor binding to the ribosome.</text>
</comment>
<reference evidence="5" key="2">
    <citation type="submission" date="2021-04" db="EMBL/GenBank/DDBJ databases">
        <authorList>
            <person name="Gilroy R."/>
        </authorList>
    </citation>
    <scope>NUCLEOTIDE SEQUENCE</scope>
    <source>
        <strain evidence="5">Gambia16-930</strain>
    </source>
</reference>
<comment type="subunit">
    <text evidence="4">Part of the 50S ribosomal subunit. Contacts protein L29, and trigger factor when it is bound to the ribosome.</text>
</comment>
<dbReference type="Gene3D" id="3.30.70.330">
    <property type="match status" value="1"/>
</dbReference>
<dbReference type="Proteomes" id="UP000824267">
    <property type="component" value="Unassembled WGS sequence"/>
</dbReference>
<comment type="caution">
    <text evidence="5">The sequence shown here is derived from an EMBL/GenBank/DDBJ whole genome shotgun (WGS) entry which is preliminary data.</text>
</comment>
<dbReference type="GO" id="GO:0003735">
    <property type="term" value="F:structural constituent of ribosome"/>
    <property type="evidence" value="ECO:0007669"/>
    <property type="project" value="InterPro"/>
</dbReference>
<dbReference type="InterPro" id="IPR012677">
    <property type="entry name" value="Nucleotide-bd_a/b_plait_sf"/>
</dbReference>
<proteinExistence type="inferred from homology"/>
<gene>
    <name evidence="4 5" type="primary">rplW</name>
    <name evidence="5" type="ORF">IAC47_04265</name>
</gene>
<dbReference type="PANTHER" id="PTHR11620">
    <property type="entry name" value="60S RIBOSOMAL PROTEIN L23A"/>
    <property type="match status" value="1"/>
</dbReference>
<dbReference type="AlphaFoldDB" id="A0A9D1RFU1"/>
<dbReference type="GO" id="GO:0019843">
    <property type="term" value="F:rRNA binding"/>
    <property type="evidence" value="ECO:0007669"/>
    <property type="project" value="UniProtKB-UniRule"/>
</dbReference>
<organism evidence="5 6">
    <name type="scientific">Candidatus Onthomorpha intestinigallinarum</name>
    <dbReference type="NCBI Taxonomy" id="2840880"/>
    <lineage>
        <taxon>Bacteria</taxon>
        <taxon>Pseudomonadati</taxon>
        <taxon>Bacteroidota</taxon>
        <taxon>Bacteroidia</taxon>
        <taxon>Bacteroidales</taxon>
        <taxon>Candidatus Onthomorpha</taxon>
    </lineage>
</organism>
<name>A0A9D1RFU1_9BACT</name>
<evidence type="ECO:0000256" key="2">
    <source>
        <dbReference type="ARBA" id="ARBA00022980"/>
    </source>
</evidence>
<keyword evidence="4" id="KW-0694">RNA-binding</keyword>
<dbReference type="InterPro" id="IPR012678">
    <property type="entry name" value="Ribosomal_uL23/eL15/eS24_sf"/>
</dbReference>
<evidence type="ECO:0000313" key="5">
    <source>
        <dbReference type="EMBL" id="HIW87471.1"/>
    </source>
</evidence>